<sequence>MMSYSISQFGDGVFYHGSSFTDSHDGQYDVNGKMIRNLGAPIYKDDLVTKCNVDHVTAGELEIMQNALIEVWELPVFEKEETGETTIKKSLSRRSSTTEKYLTYRTSCD</sequence>
<name>A0ABQ9HMB8_9NEOP</name>
<evidence type="ECO:0000313" key="2">
    <source>
        <dbReference type="Proteomes" id="UP001159363"/>
    </source>
</evidence>
<reference evidence="1 2" key="1">
    <citation type="submission" date="2023-02" db="EMBL/GenBank/DDBJ databases">
        <title>LHISI_Scaffold_Assembly.</title>
        <authorList>
            <person name="Stuart O.P."/>
            <person name="Cleave R."/>
            <person name="Magrath M.J.L."/>
            <person name="Mikheyev A.S."/>
        </authorList>
    </citation>
    <scope>NUCLEOTIDE SEQUENCE [LARGE SCALE GENOMIC DNA]</scope>
    <source>
        <strain evidence="1">Daus_M_001</strain>
        <tissue evidence="1">Leg muscle</tissue>
    </source>
</reference>
<dbReference type="Proteomes" id="UP001159363">
    <property type="component" value="Chromosome X"/>
</dbReference>
<gene>
    <name evidence="1" type="ORF">PR048_011637</name>
</gene>
<accession>A0ABQ9HMB8</accession>
<protein>
    <submittedName>
        <fullName evidence="1">Uncharacterized protein</fullName>
    </submittedName>
</protein>
<dbReference type="EMBL" id="JARBHB010000004">
    <property type="protein sequence ID" value="KAJ8885440.1"/>
    <property type="molecule type" value="Genomic_DNA"/>
</dbReference>
<comment type="caution">
    <text evidence="1">The sequence shown here is derived from an EMBL/GenBank/DDBJ whole genome shotgun (WGS) entry which is preliminary data.</text>
</comment>
<organism evidence="1 2">
    <name type="scientific">Dryococelus australis</name>
    <dbReference type="NCBI Taxonomy" id="614101"/>
    <lineage>
        <taxon>Eukaryota</taxon>
        <taxon>Metazoa</taxon>
        <taxon>Ecdysozoa</taxon>
        <taxon>Arthropoda</taxon>
        <taxon>Hexapoda</taxon>
        <taxon>Insecta</taxon>
        <taxon>Pterygota</taxon>
        <taxon>Neoptera</taxon>
        <taxon>Polyneoptera</taxon>
        <taxon>Phasmatodea</taxon>
        <taxon>Verophasmatodea</taxon>
        <taxon>Anareolatae</taxon>
        <taxon>Phasmatidae</taxon>
        <taxon>Eurycanthinae</taxon>
        <taxon>Dryococelus</taxon>
    </lineage>
</organism>
<evidence type="ECO:0000313" key="1">
    <source>
        <dbReference type="EMBL" id="KAJ8885440.1"/>
    </source>
</evidence>
<keyword evidence="2" id="KW-1185">Reference proteome</keyword>
<proteinExistence type="predicted"/>